<evidence type="ECO:0000256" key="10">
    <source>
        <dbReference type="ARBA" id="ARBA00025753"/>
    </source>
</evidence>
<feature type="transmembrane region" description="Helical" evidence="11">
    <location>
        <begin position="352"/>
        <end position="374"/>
    </location>
</feature>
<feature type="transmembrane region" description="Helical" evidence="11">
    <location>
        <begin position="206"/>
        <end position="229"/>
    </location>
</feature>
<comment type="caution">
    <text evidence="13">The sequence shown here is derived from an EMBL/GenBank/DDBJ whole genome shotgun (WGS) entry which is preliminary data.</text>
</comment>
<feature type="transmembrane region" description="Helical" evidence="11">
    <location>
        <begin position="249"/>
        <end position="268"/>
    </location>
</feature>
<dbReference type="OrthoDB" id="9772058at2"/>
<evidence type="ECO:0000256" key="5">
    <source>
        <dbReference type="ARBA" id="ARBA00022989"/>
    </source>
</evidence>
<protein>
    <submittedName>
        <fullName evidence="13">Na(+)/H(+) antiporter NhaD</fullName>
    </submittedName>
</protein>
<dbReference type="PANTHER" id="PTHR43269">
    <property type="entry name" value="SODIUM/PROTON ANTIPORTER 1-RELATED"/>
    <property type="match status" value="1"/>
</dbReference>
<feature type="transmembrane region" description="Helical" evidence="11">
    <location>
        <begin position="274"/>
        <end position="295"/>
    </location>
</feature>
<evidence type="ECO:0000256" key="2">
    <source>
        <dbReference type="ARBA" id="ARBA00022448"/>
    </source>
</evidence>
<feature type="transmembrane region" description="Helical" evidence="11">
    <location>
        <begin position="124"/>
        <end position="152"/>
    </location>
</feature>
<keyword evidence="5 11" id="KW-1133">Transmembrane helix</keyword>
<dbReference type="EMBL" id="SJPW01000003">
    <property type="protein sequence ID" value="TWU56857.1"/>
    <property type="molecule type" value="Genomic_DNA"/>
</dbReference>
<gene>
    <name evidence="13" type="primary">nhaD_1</name>
    <name evidence="13" type="ORF">Poly51_27740</name>
</gene>
<dbReference type="AlphaFoldDB" id="A0A5C6F8X7"/>
<reference evidence="13 14" key="1">
    <citation type="submission" date="2019-02" db="EMBL/GenBank/DDBJ databases">
        <title>Deep-cultivation of Planctomycetes and their phenomic and genomic characterization uncovers novel biology.</title>
        <authorList>
            <person name="Wiegand S."/>
            <person name="Jogler M."/>
            <person name="Boedeker C."/>
            <person name="Pinto D."/>
            <person name="Vollmers J."/>
            <person name="Rivas-Marin E."/>
            <person name="Kohn T."/>
            <person name="Peeters S.H."/>
            <person name="Heuer A."/>
            <person name="Rast P."/>
            <person name="Oberbeckmann S."/>
            <person name="Bunk B."/>
            <person name="Jeske O."/>
            <person name="Meyerdierks A."/>
            <person name="Storesund J.E."/>
            <person name="Kallscheuer N."/>
            <person name="Luecker S."/>
            <person name="Lage O.M."/>
            <person name="Pohl T."/>
            <person name="Merkel B.J."/>
            <person name="Hornburger P."/>
            <person name="Mueller R.-W."/>
            <person name="Bruemmer F."/>
            <person name="Labrenz M."/>
            <person name="Spormann A.M."/>
            <person name="Op Den Camp H."/>
            <person name="Overmann J."/>
            <person name="Amann R."/>
            <person name="Jetten M.S.M."/>
            <person name="Mascher T."/>
            <person name="Medema M.H."/>
            <person name="Devos D.P."/>
            <person name="Kaster A.-K."/>
            <person name="Ovreas L."/>
            <person name="Rohde M."/>
            <person name="Galperin M.Y."/>
            <person name="Jogler C."/>
        </authorList>
    </citation>
    <scope>NUCLEOTIDE SEQUENCE [LARGE SCALE GENOMIC DNA]</scope>
    <source>
        <strain evidence="13 14">Poly51</strain>
    </source>
</reference>
<dbReference type="InterPro" id="IPR045016">
    <property type="entry name" value="NhaD-like"/>
</dbReference>
<organism evidence="13 14">
    <name type="scientific">Rubripirellula tenax</name>
    <dbReference type="NCBI Taxonomy" id="2528015"/>
    <lineage>
        <taxon>Bacteria</taxon>
        <taxon>Pseudomonadati</taxon>
        <taxon>Planctomycetota</taxon>
        <taxon>Planctomycetia</taxon>
        <taxon>Pirellulales</taxon>
        <taxon>Pirellulaceae</taxon>
        <taxon>Rubripirellula</taxon>
    </lineage>
</organism>
<evidence type="ECO:0000256" key="8">
    <source>
        <dbReference type="ARBA" id="ARBA00023136"/>
    </source>
</evidence>
<keyword evidence="3" id="KW-0050">Antiport</keyword>
<evidence type="ECO:0000256" key="3">
    <source>
        <dbReference type="ARBA" id="ARBA00022449"/>
    </source>
</evidence>
<evidence type="ECO:0000313" key="14">
    <source>
        <dbReference type="Proteomes" id="UP000318288"/>
    </source>
</evidence>
<evidence type="ECO:0000256" key="4">
    <source>
        <dbReference type="ARBA" id="ARBA00022692"/>
    </source>
</evidence>
<feature type="transmembrane region" description="Helical" evidence="11">
    <location>
        <begin position="316"/>
        <end position="337"/>
    </location>
</feature>
<evidence type="ECO:0000256" key="7">
    <source>
        <dbReference type="ARBA" id="ARBA00023065"/>
    </source>
</evidence>
<dbReference type="InterPro" id="IPR004680">
    <property type="entry name" value="Cit_transptr-like_dom"/>
</dbReference>
<name>A0A5C6F8X7_9BACT</name>
<dbReference type="RefSeq" id="WP_146458239.1">
    <property type="nucleotide sequence ID" value="NZ_SJPW01000003.1"/>
</dbReference>
<dbReference type="PANTHER" id="PTHR43269:SF2">
    <property type="entry name" value="SODIUM_PROTON ANTIPORTER 1-RELATED"/>
    <property type="match status" value="1"/>
</dbReference>
<sequence>MKTLILTFFVLGYLAIALEHKLKINKAASALLIGAICWALYVVNLDSLMVSGAIPDWFSIEAAESGVTDVPLHFAIEGQHLIQTGEIASILFFLMGAMTIVELVDSHESFALITDRIQTKSKRSLLCTIGTLTFFMSAVLDNLTTTIVMVSLLRKLIHDREDRLKFLGLVVIAANAGGAWTVIGDVTTTMLWIKHKLGTIEVMQELFLGSLVCFLVPLAGFAYTMPGLIETPPRMERHVPKDIRPWHQWLFLILGLTALLGVPAFKTFTHLPPYMGMILSLAVLWIVSELVGHTLEPQTRSTTGVLPALKRVDMSSILFFLGILLAVGSLGAMGVLHETAMWLDHVLPNREIVAIVIGLVSSIVDNVPLVAAGIEMYDMPMNDPFWMLLAYCAGTGGSCLIIGSAAGVAAMGIEHVDFIWYLKKIGPWAVFGYFCGAAVVVATLSLSA</sequence>
<keyword evidence="7" id="KW-0406">Ion transport</keyword>
<feature type="transmembrane region" description="Helical" evidence="11">
    <location>
        <begin position="27"/>
        <end position="45"/>
    </location>
</feature>
<dbReference type="GO" id="GO:0015297">
    <property type="term" value="F:antiporter activity"/>
    <property type="evidence" value="ECO:0007669"/>
    <property type="project" value="UniProtKB-KW"/>
</dbReference>
<dbReference type="NCBIfam" id="NF038006">
    <property type="entry name" value="NhaD_1"/>
    <property type="match status" value="1"/>
</dbReference>
<feature type="transmembrane region" description="Helical" evidence="11">
    <location>
        <begin position="386"/>
        <end position="413"/>
    </location>
</feature>
<keyword evidence="4 11" id="KW-0812">Transmembrane</keyword>
<feature type="domain" description="Citrate transporter-like" evidence="12">
    <location>
        <begin position="14"/>
        <end position="373"/>
    </location>
</feature>
<evidence type="ECO:0000313" key="13">
    <source>
        <dbReference type="EMBL" id="TWU56857.1"/>
    </source>
</evidence>
<evidence type="ECO:0000256" key="11">
    <source>
        <dbReference type="SAM" id="Phobius"/>
    </source>
</evidence>
<accession>A0A5C6F8X7</accession>
<keyword evidence="9" id="KW-0739">Sodium transport</keyword>
<feature type="transmembrane region" description="Helical" evidence="11">
    <location>
        <begin position="425"/>
        <end position="446"/>
    </location>
</feature>
<comment type="similarity">
    <text evidence="10">Belongs to the NhaD Na(+)/H(+) (TC 2.A.62) antiporter family.</text>
</comment>
<feature type="transmembrane region" description="Helical" evidence="11">
    <location>
        <begin position="164"/>
        <end position="183"/>
    </location>
</feature>
<keyword evidence="14" id="KW-1185">Reference proteome</keyword>
<keyword evidence="6" id="KW-0915">Sodium</keyword>
<dbReference type="GO" id="GO:0006814">
    <property type="term" value="P:sodium ion transport"/>
    <property type="evidence" value="ECO:0007669"/>
    <property type="project" value="UniProtKB-KW"/>
</dbReference>
<comment type="subcellular location">
    <subcellularLocation>
        <location evidence="1">Membrane</location>
        <topology evidence="1">Multi-pass membrane protein</topology>
    </subcellularLocation>
</comment>
<keyword evidence="8 11" id="KW-0472">Membrane</keyword>
<evidence type="ECO:0000259" key="12">
    <source>
        <dbReference type="Pfam" id="PF03600"/>
    </source>
</evidence>
<dbReference type="Proteomes" id="UP000318288">
    <property type="component" value="Unassembled WGS sequence"/>
</dbReference>
<dbReference type="GO" id="GO:0016020">
    <property type="term" value="C:membrane"/>
    <property type="evidence" value="ECO:0007669"/>
    <property type="project" value="UniProtKB-SubCell"/>
</dbReference>
<proteinExistence type="inferred from homology"/>
<keyword evidence="2" id="KW-0813">Transport</keyword>
<evidence type="ECO:0000256" key="9">
    <source>
        <dbReference type="ARBA" id="ARBA00023201"/>
    </source>
</evidence>
<evidence type="ECO:0000256" key="6">
    <source>
        <dbReference type="ARBA" id="ARBA00023053"/>
    </source>
</evidence>
<dbReference type="Pfam" id="PF03600">
    <property type="entry name" value="CitMHS"/>
    <property type="match status" value="1"/>
</dbReference>
<evidence type="ECO:0000256" key="1">
    <source>
        <dbReference type="ARBA" id="ARBA00004141"/>
    </source>
</evidence>